<feature type="region of interest" description="Disordered" evidence="1">
    <location>
        <begin position="1"/>
        <end position="40"/>
    </location>
</feature>
<evidence type="ECO:0000313" key="3">
    <source>
        <dbReference type="Proteomes" id="UP000011885"/>
    </source>
</evidence>
<keyword evidence="3" id="KW-1185">Reference proteome</keyword>
<proteinExistence type="predicted"/>
<dbReference type="EMBL" id="ANOH01000398">
    <property type="protein sequence ID" value="EMI52941.1"/>
    <property type="molecule type" value="Genomic_DNA"/>
</dbReference>
<protein>
    <submittedName>
        <fullName evidence="2">Uncharacterized protein</fullName>
    </submittedName>
</protein>
<comment type="caution">
    <text evidence="2">The sequence shown here is derived from an EMBL/GenBank/DDBJ whole genome shotgun (WGS) entry which is preliminary data.</text>
</comment>
<accession>M5U507</accession>
<evidence type="ECO:0000256" key="1">
    <source>
        <dbReference type="SAM" id="MobiDB-lite"/>
    </source>
</evidence>
<dbReference type="Proteomes" id="UP000011885">
    <property type="component" value="Unassembled WGS sequence"/>
</dbReference>
<reference evidence="2 3" key="1">
    <citation type="journal article" date="2013" name="Mar. Genomics">
        <title>Expression of sulfatases in Rhodopirellula baltica and the diversity of sulfatases in the genus Rhodopirellula.</title>
        <authorList>
            <person name="Wegner C.E."/>
            <person name="Richter-Heitmann T."/>
            <person name="Klindworth A."/>
            <person name="Klockow C."/>
            <person name="Richter M."/>
            <person name="Achstetter T."/>
            <person name="Glockner F.O."/>
            <person name="Harder J."/>
        </authorList>
    </citation>
    <scope>NUCLEOTIDE SEQUENCE [LARGE SCALE GENOMIC DNA]</scope>
    <source>
        <strain evidence="2 3">SM41</strain>
    </source>
</reference>
<sequence length="40" mass="4472">MFNHPNRRGPRSRGSTAIDYDPARGRVEESGVPTMLTRVS</sequence>
<organism evidence="2 3">
    <name type="scientific">Rhodopirellula sallentina SM41</name>
    <dbReference type="NCBI Taxonomy" id="1263870"/>
    <lineage>
        <taxon>Bacteria</taxon>
        <taxon>Pseudomonadati</taxon>
        <taxon>Planctomycetota</taxon>
        <taxon>Planctomycetia</taxon>
        <taxon>Pirellulales</taxon>
        <taxon>Pirellulaceae</taxon>
        <taxon>Rhodopirellula</taxon>
    </lineage>
</organism>
<evidence type="ECO:0000313" key="2">
    <source>
        <dbReference type="EMBL" id="EMI52941.1"/>
    </source>
</evidence>
<dbReference type="AlphaFoldDB" id="M5U507"/>
<name>M5U507_9BACT</name>
<gene>
    <name evidence="2" type="ORF">RSSM_05610</name>
</gene>
<feature type="compositionally biased region" description="Basic residues" evidence="1">
    <location>
        <begin position="1"/>
        <end position="11"/>
    </location>
</feature>
<dbReference type="PATRIC" id="fig|1263870.3.peg.5939"/>